<evidence type="ECO:0000313" key="9">
    <source>
        <dbReference type="Proteomes" id="UP001240157"/>
    </source>
</evidence>
<dbReference type="EMBL" id="JAVGJF010000010">
    <property type="protein sequence ID" value="MDQ7174964.1"/>
    <property type="molecule type" value="Genomic_DNA"/>
</dbReference>
<dbReference type="Proteomes" id="UP001240157">
    <property type="component" value="Unassembled WGS sequence"/>
</dbReference>
<dbReference type="Proteomes" id="UP000242008">
    <property type="component" value="Unassembled WGS sequence"/>
</dbReference>
<evidence type="ECO:0000313" key="8">
    <source>
        <dbReference type="Proteomes" id="UP000242704"/>
    </source>
</evidence>
<evidence type="ECO:0000313" key="5">
    <source>
        <dbReference type="EMBL" id="PTG69392.1"/>
    </source>
</evidence>
<comment type="caution">
    <text evidence="3">The sequence shown here is derived from an EMBL/GenBank/DDBJ whole genome shotgun (WGS) entry which is preliminary data.</text>
</comment>
<evidence type="ECO:0000313" key="4">
    <source>
        <dbReference type="EMBL" id="PTG28547.1"/>
    </source>
</evidence>
<reference evidence="6 7" key="1">
    <citation type="journal article" date="2016" name="Front. Microbiol.">
        <title>Comprehensive Phylogenetic Analysis of Bovine Non-aureus Staphylococci Species Based on Whole-Genome Sequencing.</title>
        <authorList>
            <person name="Naushad S."/>
            <person name="Barkema H.W."/>
            <person name="Luby C."/>
            <person name="Condas L.A."/>
            <person name="Nobrega D.B."/>
            <person name="Carson D.A."/>
            <person name="De Buck J."/>
        </authorList>
    </citation>
    <scope>NUCLEOTIDE SEQUENCE [LARGE SCALE GENOMIC DNA]</scope>
    <source>
        <strain evidence="4 7">SNUC 105</strain>
        <strain evidence="5 6">SNUC 1363</strain>
        <strain evidence="3 8">SNUC 505</strain>
    </source>
</reference>
<organism evidence="3 8">
    <name type="scientific">Staphylococcus chromogenes</name>
    <name type="common">Staphylococcus hyicus subsp. chromogenes</name>
    <dbReference type="NCBI Taxonomy" id="46126"/>
    <lineage>
        <taxon>Bacteria</taxon>
        <taxon>Bacillati</taxon>
        <taxon>Bacillota</taxon>
        <taxon>Bacilli</taxon>
        <taxon>Bacillales</taxon>
        <taxon>Staphylococcaceae</taxon>
        <taxon>Staphylococcus</taxon>
    </lineage>
</organism>
<dbReference type="EMBL" id="PZAO01000016">
    <property type="protein sequence ID" value="PTG69392.1"/>
    <property type="molecule type" value="Genomic_DNA"/>
</dbReference>
<keyword evidence="6" id="KW-1185">Reference proteome</keyword>
<dbReference type="RefSeq" id="WP_037571696.1">
    <property type="nucleotide sequence ID" value="NZ_CP094741.1"/>
</dbReference>
<keyword evidence="1" id="KW-0963">Cytoplasm</keyword>
<evidence type="ECO:0000313" key="2">
    <source>
        <dbReference type="EMBL" id="MDQ7174964.1"/>
    </source>
</evidence>
<name>A0AAE5T287_STACR</name>
<evidence type="ECO:0000256" key="1">
    <source>
        <dbReference type="ARBA" id="ARBA00022490"/>
    </source>
</evidence>
<sequence length="82" mass="9964">MEIVQREKLIIYLKNMKHERHIRKYGHIVAVSKSHKYVAMYVDQEQVDQTVQKLMKLKYVTNIVGSPYKTIKKVYEKEKYEF</sequence>
<reference evidence="2 9" key="3">
    <citation type="submission" date="2023-08" db="EMBL/GenBank/DDBJ databases">
        <title>Whole genome sequencing of Staphylococcus chromogenes NNSch 2386.</title>
        <authorList>
            <person name="Kropotov V.S."/>
            <person name="Boriskina E.V."/>
            <person name="Gordinskaya N.A."/>
            <person name="Shkurkina I.S."/>
            <person name="Kryazhev D.V."/>
            <person name="Alekseeva A.E."/>
            <person name="Makhova M.A."/>
        </authorList>
    </citation>
    <scope>NUCLEOTIDE SEQUENCE [LARGE SCALE GENOMIC DNA]</scope>
    <source>
        <strain evidence="2 9">NNSch 2386</strain>
    </source>
</reference>
<evidence type="ECO:0000313" key="3">
    <source>
        <dbReference type="EMBL" id="PTG15650.1"/>
    </source>
</evidence>
<dbReference type="Proteomes" id="UP000242144">
    <property type="component" value="Unassembled WGS sequence"/>
</dbReference>
<dbReference type="InterPro" id="IPR016979">
    <property type="entry name" value="DUF2129"/>
</dbReference>
<dbReference type="Proteomes" id="UP000242704">
    <property type="component" value="Unassembled WGS sequence"/>
</dbReference>
<dbReference type="EMBL" id="PZBZ01000016">
    <property type="protein sequence ID" value="PTG15650.1"/>
    <property type="molecule type" value="Genomic_DNA"/>
</dbReference>
<dbReference type="EMBL" id="PZCM01000002">
    <property type="protein sequence ID" value="PTG28547.1"/>
    <property type="molecule type" value="Genomic_DNA"/>
</dbReference>
<reference evidence="3" key="2">
    <citation type="submission" date="2018-03" db="EMBL/GenBank/DDBJ databases">
        <authorList>
            <person name="Naushad S."/>
        </authorList>
    </citation>
    <scope>NUCLEOTIDE SEQUENCE</scope>
    <source>
        <strain evidence="4">SNUC 105</strain>
        <strain evidence="5">SNUC 1363</strain>
        <strain evidence="3">SNUC 505</strain>
    </source>
</reference>
<evidence type="ECO:0000313" key="6">
    <source>
        <dbReference type="Proteomes" id="UP000242008"/>
    </source>
</evidence>
<accession>A0AAE5T287</accession>
<gene>
    <name evidence="4" type="ORF">BU638_02790</name>
    <name evidence="3" type="ORF">BU653_04050</name>
    <name evidence="5" type="ORF">BU676_07645</name>
    <name evidence="2" type="ORF">RCF65_03070</name>
</gene>
<dbReference type="AlphaFoldDB" id="A0AAE5T287"/>
<proteinExistence type="predicted"/>
<evidence type="ECO:0000313" key="7">
    <source>
        <dbReference type="Proteomes" id="UP000242144"/>
    </source>
</evidence>
<protein>
    <submittedName>
        <fullName evidence="3">DUF2129 domain-containing protein</fullName>
    </submittedName>
    <submittedName>
        <fullName evidence="2">YlbG family protein</fullName>
    </submittedName>
</protein>
<dbReference type="Pfam" id="PF09902">
    <property type="entry name" value="DUF2129"/>
    <property type="match status" value="1"/>
</dbReference>